<feature type="compositionally biased region" description="Basic and acidic residues" evidence="1">
    <location>
        <begin position="700"/>
        <end position="713"/>
    </location>
</feature>
<feature type="region of interest" description="Disordered" evidence="1">
    <location>
        <begin position="641"/>
        <end position="660"/>
    </location>
</feature>
<protein>
    <submittedName>
        <fullName evidence="2">Uncharacterized protein</fullName>
    </submittedName>
</protein>
<feature type="compositionally biased region" description="Basic and acidic residues" evidence="1">
    <location>
        <begin position="410"/>
        <end position="426"/>
    </location>
</feature>
<accession>A0A1E1K2K1</accession>
<evidence type="ECO:0000256" key="1">
    <source>
        <dbReference type="SAM" id="MobiDB-lite"/>
    </source>
</evidence>
<feature type="compositionally biased region" description="Polar residues" evidence="1">
    <location>
        <begin position="261"/>
        <end position="271"/>
    </location>
</feature>
<gene>
    <name evidence="2" type="ORF">RCO7_00754</name>
</gene>
<evidence type="ECO:0000313" key="3">
    <source>
        <dbReference type="Proteomes" id="UP000178129"/>
    </source>
</evidence>
<keyword evidence="3" id="KW-1185">Reference proteome</keyword>
<proteinExistence type="predicted"/>
<feature type="region of interest" description="Disordered" evidence="1">
    <location>
        <begin position="446"/>
        <end position="509"/>
    </location>
</feature>
<name>A0A1E1K2K1_9HELO</name>
<feature type="compositionally biased region" description="Polar residues" evidence="1">
    <location>
        <begin position="336"/>
        <end position="346"/>
    </location>
</feature>
<reference evidence="3" key="1">
    <citation type="submission" date="2016-03" db="EMBL/GenBank/DDBJ databases">
        <authorList>
            <person name="Ploux O."/>
        </authorList>
    </citation>
    <scope>NUCLEOTIDE SEQUENCE [LARGE SCALE GENOMIC DNA]</scope>
    <source>
        <strain evidence="3">UK7</strain>
    </source>
</reference>
<feature type="compositionally biased region" description="Basic and acidic residues" evidence="1">
    <location>
        <begin position="595"/>
        <end position="606"/>
    </location>
</feature>
<feature type="region of interest" description="Disordered" evidence="1">
    <location>
        <begin position="593"/>
        <end position="613"/>
    </location>
</feature>
<dbReference type="EMBL" id="FJUW01000005">
    <property type="protein sequence ID" value="CZS92221.1"/>
    <property type="molecule type" value="Genomic_DNA"/>
</dbReference>
<feature type="compositionally biased region" description="Low complexity" evidence="1">
    <location>
        <begin position="498"/>
        <end position="509"/>
    </location>
</feature>
<dbReference type="InParanoid" id="A0A1E1K2K1"/>
<feature type="compositionally biased region" description="Polar residues" evidence="1">
    <location>
        <begin position="541"/>
        <end position="554"/>
    </location>
</feature>
<feature type="region of interest" description="Disordered" evidence="1">
    <location>
        <begin position="535"/>
        <end position="555"/>
    </location>
</feature>
<feature type="region of interest" description="Disordered" evidence="1">
    <location>
        <begin position="261"/>
        <end position="371"/>
    </location>
</feature>
<feature type="region of interest" description="Disordered" evidence="1">
    <location>
        <begin position="201"/>
        <end position="225"/>
    </location>
</feature>
<feature type="region of interest" description="Disordered" evidence="1">
    <location>
        <begin position="67"/>
        <end position="88"/>
    </location>
</feature>
<sequence>MTYNTTKISLSASQGYSKQESCIRRKNHPSSSARPSNRVSFNLASLVTKFEALDALNLTFTKTTLHPAPGQVSRKHSTRKGTTGSNYRSRLSTIFSPRRGSPAKHDHEFSNEDIQAVQAEVFDSPKTPETARLKKKLDARRLEKEQTLYEPSNIMSRDGVEDITDVPQRGAGSIAAPYVQNEIPDEKRRGSLRDRIQVYDGVSAGDTPPANPTTTANTAAPTTQVSFPRSRLLDKSYFLTPSTGSSKRTCAELPDVDAVTPTRSARTSIGRQSLKFGPVQNRPLNQTSPGGSFYSDVTSKAAKGTRQYGNGQDASPSRIAVQRQRMSGPIRERRNTTVATKAQAASGTGGDGSVPPPAAGDDESDKLSSRRIVSSKIEELYRARSLEVKRDNARGTAKQPELTANLSTEASKRQLLEKKTVESRPGKLAEITRTKVAAMRKLFDGKFSPRSASPEPCCGLDPILDAVDTPSSPPSSPPEERIHEQTSVTPPAPEWCGLSPTPTTSPKTLSQLIDVKPSEIEQAPGVSERANAWEKSMTGAMHSSSPTKKASPTRSKLIEEKLKKFENTSESAQPGRGKMFRRRLSKSLRSIFEISSRRSQEEEPGKSKPPVALAKYERTWSPVGEGAGIKRGTIVERWAKTPTAFSSQGDGTASERESISLSEDVEFGKMIRKSAECSLRQPRPVRAVEMQSMARICKDRVGGTMDRDKGERFRQRRKL</sequence>
<evidence type="ECO:0000313" key="2">
    <source>
        <dbReference type="EMBL" id="CZS92221.1"/>
    </source>
</evidence>
<feature type="compositionally biased region" description="Polar residues" evidence="1">
    <location>
        <begin position="282"/>
        <end position="298"/>
    </location>
</feature>
<dbReference type="AlphaFoldDB" id="A0A1E1K2K1"/>
<organism evidence="2 3">
    <name type="scientific">Rhynchosporium graminicola</name>
    <dbReference type="NCBI Taxonomy" id="2792576"/>
    <lineage>
        <taxon>Eukaryota</taxon>
        <taxon>Fungi</taxon>
        <taxon>Dikarya</taxon>
        <taxon>Ascomycota</taxon>
        <taxon>Pezizomycotina</taxon>
        <taxon>Leotiomycetes</taxon>
        <taxon>Helotiales</taxon>
        <taxon>Ploettnerulaceae</taxon>
        <taxon>Rhynchosporium</taxon>
    </lineage>
</organism>
<feature type="region of interest" description="Disordered" evidence="1">
    <location>
        <begin position="564"/>
        <end position="583"/>
    </location>
</feature>
<feature type="region of interest" description="Disordered" evidence="1">
    <location>
        <begin position="391"/>
        <end position="426"/>
    </location>
</feature>
<dbReference type="Proteomes" id="UP000178129">
    <property type="component" value="Unassembled WGS sequence"/>
</dbReference>
<feature type="region of interest" description="Disordered" evidence="1">
    <location>
        <begin position="1"/>
        <end position="37"/>
    </location>
</feature>
<feature type="compositionally biased region" description="Low complexity" evidence="1">
    <location>
        <begin position="212"/>
        <end position="223"/>
    </location>
</feature>
<feature type="compositionally biased region" description="Polar residues" evidence="1">
    <location>
        <begin position="1"/>
        <end position="20"/>
    </location>
</feature>
<comment type="caution">
    <text evidence="2">The sequence shown here is derived from an EMBL/GenBank/DDBJ whole genome shotgun (WGS) entry which is preliminary data.</text>
</comment>
<feature type="region of interest" description="Disordered" evidence="1">
    <location>
        <begin position="700"/>
        <end position="719"/>
    </location>
</feature>